<proteinExistence type="predicted"/>
<evidence type="ECO:0000313" key="4">
    <source>
        <dbReference type="Proteomes" id="UP001310594"/>
    </source>
</evidence>
<feature type="domain" description="Ubiquitin-like" evidence="2">
    <location>
        <begin position="44"/>
        <end position="119"/>
    </location>
</feature>
<protein>
    <recommendedName>
        <fullName evidence="2">Ubiquitin-like domain-containing protein</fullName>
    </recommendedName>
</protein>
<feature type="region of interest" description="Disordered" evidence="1">
    <location>
        <begin position="1"/>
        <end position="42"/>
    </location>
</feature>
<feature type="compositionally biased region" description="Low complexity" evidence="1">
    <location>
        <begin position="17"/>
        <end position="27"/>
    </location>
</feature>
<evidence type="ECO:0000313" key="3">
    <source>
        <dbReference type="EMBL" id="KAK5706201.1"/>
    </source>
</evidence>
<dbReference type="PROSITE" id="PS50053">
    <property type="entry name" value="UBIQUITIN_2"/>
    <property type="match status" value="1"/>
</dbReference>
<gene>
    <name evidence="3" type="ORF">LTR97_001188</name>
</gene>
<dbReference type="Gene3D" id="3.10.20.90">
    <property type="entry name" value="Phosphatidylinositol 3-kinase Catalytic Subunit, Chain A, domain 1"/>
    <property type="match status" value="1"/>
</dbReference>
<dbReference type="SUPFAM" id="SSF54236">
    <property type="entry name" value="Ubiquitin-like"/>
    <property type="match status" value="1"/>
</dbReference>
<comment type="caution">
    <text evidence="3">The sequence shown here is derived from an EMBL/GenBank/DDBJ whole genome shotgun (WGS) entry which is preliminary data.</text>
</comment>
<dbReference type="PANTHER" id="PTHR10562">
    <property type="entry name" value="SMALL UBIQUITIN-RELATED MODIFIER"/>
    <property type="match status" value="1"/>
</dbReference>
<dbReference type="Pfam" id="PF11976">
    <property type="entry name" value="Rad60-SLD"/>
    <property type="match status" value="1"/>
</dbReference>
<evidence type="ECO:0000259" key="2">
    <source>
        <dbReference type="PROSITE" id="PS50053"/>
    </source>
</evidence>
<dbReference type="Proteomes" id="UP001310594">
    <property type="component" value="Unassembled WGS sequence"/>
</dbReference>
<sequence>MATPSPPAEREYDQQQANGAGDDNNGDGNDGGVGAEAPPQPEALSLLFEDMSGTSLTFKLKKHTRLGKAMDAFSERVTRDRATLRFLFDGERVLDDSTPESMGLEDNDKIEVHAEQIGEGEASQ</sequence>
<dbReference type="InterPro" id="IPR000626">
    <property type="entry name" value="Ubiquitin-like_dom"/>
</dbReference>
<accession>A0AAN7WHP2</accession>
<reference evidence="3" key="1">
    <citation type="submission" date="2023-08" db="EMBL/GenBank/DDBJ databases">
        <title>Black Yeasts Isolated from many extreme environments.</title>
        <authorList>
            <person name="Coleine C."/>
            <person name="Stajich J.E."/>
            <person name="Selbmann L."/>
        </authorList>
    </citation>
    <scope>NUCLEOTIDE SEQUENCE</scope>
    <source>
        <strain evidence="3">CCFEE 5810</strain>
    </source>
</reference>
<dbReference type="InterPro" id="IPR029071">
    <property type="entry name" value="Ubiquitin-like_domsf"/>
</dbReference>
<evidence type="ECO:0000256" key="1">
    <source>
        <dbReference type="SAM" id="MobiDB-lite"/>
    </source>
</evidence>
<dbReference type="EMBL" id="JAVRQU010000002">
    <property type="protein sequence ID" value="KAK5706201.1"/>
    <property type="molecule type" value="Genomic_DNA"/>
</dbReference>
<dbReference type="AlphaFoldDB" id="A0AAN7WHP2"/>
<dbReference type="InterPro" id="IPR022617">
    <property type="entry name" value="Rad60/SUMO-like_dom"/>
</dbReference>
<organism evidence="3 4">
    <name type="scientific">Elasticomyces elasticus</name>
    <dbReference type="NCBI Taxonomy" id="574655"/>
    <lineage>
        <taxon>Eukaryota</taxon>
        <taxon>Fungi</taxon>
        <taxon>Dikarya</taxon>
        <taxon>Ascomycota</taxon>
        <taxon>Pezizomycotina</taxon>
        <taxon>Dothideomycetes</taxon>
        <taxon>Dothideomycetidae</taxon>
        <taxon>Mycosphaerellales</taxon>
        <taxon>Teratosphaeriaceae</taxon>
        <taxon>Elasticomyces</taxon>
    </lineage>
</organism>
<name>A0AAN7WHP2_9PEZI</name>